<accession>A0ABY8AQV5</accession>
<dbReference type="Pfam" id="PF01636">
    <property type="entry name" value="APH"/>
    <property type="match status" value="1"/>
</dbReference>
<dbReference type="RefSeq" id="WP_275087729.1">
    <property type="nucleotide sequence ID" value="NZ_CP119078.1"/>
</dbReference>
<name>A0ABY8AQV5_9GAMM</name>
<evidence type="ECO:0000313" key="3">
    <source>
        <dbReference type="Proteomes" id="UP001222087"/>
    </source>
</evidence>
<dbReference type="InterPro" id="IPR011009">
    <property type="entry name" value="Kinase-like_dom_sf"/>
</dbReference>
<dbReference type="Proteomes" id="UP001222087">
    <property type="component" value="Chromosome"/>
</dbReference>
<dbReference type="SUPFAM" id="SSF56112">
    <property type="entry name" value="Protein kinase-like (PK-like)"/>
    <property type="match status" value="1"/>
</dbReference>
<evidence type="ECO:0000313" key="2">
    <source>
        <dbReference type="EMBL" id="WED41905.1"/>
    </source>
</evidence>
<keyword evidence="3" id="KW-1185">Reference proteome</keyword>
<reference evidence="2 3" key="1">
    <citation type="submission" date="2023-02" db="EMBL/GenBank/DDBJ databases">
        <title>Genome Sequence of L. cardiaca H63T.</title>
        <authorList>
            <person name="Lopez A.E."/>
            <person name="Cianciotto N.P."/>
        </authorList>
    </citation>
    <scope>NUCLEOTIDE SEQUENCE [LARGE SCALE GENOMIC DNA]</scope>
    <source>
        <strain evidence="2 3">H63</strain>
    </source>
</reference>
<evidence type="ECO:0000259" key="1">
    <source>
        <dbReference type="Pfam" id="PF01636"/>
    </source>
</evidence>
<dbReference type="InterPro" id="IPR002575">
    <property type="entry name" value="Aminoglycoside_PTrfase"/>
</dbReference>
<proteinExistence type="predicted"/>
<feature type="domain" description="Aminoglycoside phosphotransferase" evidence="1">
    <location>
        <begin position="59"/>
        <end position="237"/>
    </location>
</feature>
<sequence length="326" mass="37540">MILKNPSWQTLYPGLPTYLPLSPEDSHRLQQLTNLFGIAYQVSFNSEPSNFYMIDDYQNHKKYFVKCMEDKHIEHYKQAEEMATWLLAKKIHVNAALELRHNCYIYSLLDGVRAPSSMAVLSQLGAALARLHNTLSDYPLQERIQTNTDRRISCLNEIRERVAQGKLAVGPFPDYVKKLAQNSDLNFTQGAKAQALHGDLHPGNMLLVNDLIYFFDFEDALHSYLPIIYEIAYVLERMVFVRHFNTNEILCLGRSFMKAYLSNGGSYQFQKSDSYASLTLALRSLCVLTLCEVEGNKIHDSEWLKFRNLAELACKNQNLLREILQD</sequence>
<dbReference type="EMBL" id="CP119078">
    <property type="protein sequence ID" value="WED41905.1"/>
    <property type="molecule type" value="Genomic_DNA"/>
</dbReference>
<protein>
    <submittedName>
        <fullName evidence="2">Phosphotransferase</fullName>
    </submittedName>
</protein>
<organism evidence="2 3">
    <name type="scientific">Legionella cardiaca</name>
    <dbReference type="NCBI Taxonomy" id="1071983"/>
    <lineage>
        <taxon>Bacteria</taxon>
        <taxon>Pseudomonadati</taxon>
        <taxon>Pseudomonadota</taxon>
        <taxon>Gammaproteobacteria</taxon>
        <taxon>Legionellales</taxon>
        <taxon>Legionellaceae</taxon>
        <taxon>Legionella</taxon>
    </lineage>
</organism>
<gene>
    <name evidence="2" type="ORF">PXX05_08145</name>
</gene>
<dbReference type="Gene3D" id="3.90.1200.10">
    <property type="match status" value="1"/>
</dbReference>